<feature type="domain" description="Integrase catalytic" evidence="1">
    <location>
        <begin position="1"/>
        <end position="130"/>
    </location>
</feature>
<dbReference type="GO" id="GO:0003676">
    <property type="term" value="F:nucleic acid binding"/>
    <property type="evidence" value="ECO:0007669"/>
    <property type="project" value="InterPro"/>
</dbReference>
<organism evidence="2 3">
    <name type="scientific">Trichonephila clavata</name>
    <name type="common">Joro spider</name>
    <name type="synonym">Nephila clavata</name>
    <dbReference type="NCBI Taxonomy" id="2740835"/>
    <lineage>
        <taxon>Eukaryota</taxon>
        <taxon>Metazoa</taxon>
        <taxon>Ecdysozoa</taxon>
        <taxon>Arthropoda</taxon>
        <taxon>Chelicerata</taxon>
        <taxon>Arachnida</taxon>
        <taxon>Araneae</taxon>
        <taxon>Araneomorphae</taxon>
        <taxon>Entelegynae</taxon>
        <taxon>Araneoidea</taxon>
        <taxon>Nephilidae</taxon>
        <taxon>Trichonephila</taxon>
    </lineage>
</organism>
<dbReference type="InterPro" id="IPR036397">
    <property type="entry name" value="RNaseH_sf"/>
</dbReference>
<dbReference type="InterPro" id="IPR012337">
    <property type="entry name" value="RNaseH-like_sf"/>
</dbReference>
<dbReference type="SUPFAM" id="SSF53098">
    <property type="entry name" value="Ribonuclease H-like"/>
    <property type="match status" value="1"/>
</dbReference>
<accession>A0A8X6FGV5</accession>
<evidence type="ECO:0000313" key="2">
    <source>
        <dbReference type="EMBL" id="GFQ79793.1"/>
    </source>
</evidence>
<dbReference type="Proteomes" id="UP000887116">
    <property type="component" value="Unassembled WGS sequence"/>
</dbReference>
<dbReference type="PANTHER" id="PTHR46889:SF4">
    <property type="entry name" value="TRANSPOSASE INSO FOR INSERTION SEQUENCE ELEMENT IS911B-RELATED"/>
    <property type="match status" value="1"/>
</dbReference>
<dbReference type="Gene3D" id="3.30.420.10">
    <property type="entry name" value="Ribonuclease H-like superfamily/Ribonuclease H"/>
    <property type="match status" value="1"/>
</dbReference>
<dbReference type="GO" id="GO:0015074">
    <property type="term" value="P:DNA integration"/>
    <property type="evidence" value="ECO:0007669"/>
    <property type="project" value="InterPro"/>
</dbReference>
<protein>
    <submittedName>
        <fullName evidence="2">Transposase for insertion sequence element IS904</fullName>
    </submittedName>
</protein>
<dbReference type="Pfam" id="PF00665">
    <property type="entry name" value="rve"/>
    <property type="match status" value="1"/>
</dbReference>
<dbReference type="Pfam" id="PF13333">
    <property type="entry name" value="rve_2"/>
    <property type="match status" value="1"/>
</dbReference>
<proteinExistence type="predicted"/>
<evidence type="ECO:0000313" key="3">
    <source>
        <dbReference type="Proteomes" id="UP000887116"/>
    </source>
</evidence>
<dbReference type="InterPro" id="IPR050900">
    <property type="entry name" value="Transposase_IS3/IS150/IS904"/>
</dbReference>
<comment type="caution">
    <text evidence="2">The sequence shown here is derived from an EMBL/GenBank/DDBJ whole genome shotgun (WGS) entry which is preliminary data.</text>
</comment>
<gene>
    <name evidence="2" type="primary">nisX1</name>
    <name evidence="2" type="ORF">TNCT_432431</name>
</gene>
<name>A0A8X6FGV5_TRICU</name>
<dbReference type="PROSITE" id="PS50994">
    <property type="entry name" value="INTEGRASE"/>
    <property type="match status" value="1"/>
</dbReference>
<dbReference type="PANTHER" id="PTHR46889">
    <property type="entry name" value="TRANSPOSASE INSF FOR INSERTION SEQUENCE IS3B-RELATED"/>
    <property type="match status" value="1"/>
</dbReference>
<dbReference type="InterPro" id="IPR001584">
    <property type="entry name" value="Integrase_cat-core"/>
</dbReference>
<dbReference type="AlphaFoldDB" id="A0A8X6FGV5"/>
<dbReference type="EMBL" id="BMAO01002314">
    <property type="protein sequence ID" value="GFQ79793.1"/>
    <property type="molecule type" value="Genomic_DNA"/>
</dbReference>
<dbReference type="OrthoDB" id="8031589at2759"/>
<evidence type="ECO:0000259" key="1">
    <source>
        <dbReference type="PROSITE" id="PS50994"/>
    </source>
</evidence>
<reference evidence="2" key="1">
    <citation type="submission" date="2020-07" db="EMBL/GenBank/DDBJ databases">
        <title>Multicomponent nature underlies the extraordinary mechanical properties of spider dragline silk.</title>
        <authorList>
            <person name="Kono N."/>
            <person name="Nakamura H."/>
            <person name="Mori M."/>
            <person name="Yoshida Y."/>
            <person name="Ohtoshi R."/>
            <person name="Malay A.D."/>
            <person name="Moran D.A.P."/>
            <person name="Tomita M."/>
            <person name="Numata K."/>
            <person name="Arakawa K."/>
        </authorList>
    </citation>
    <scope>NUCLEOTIDE SEQUENCE</scope>
</reference>
<keyword evidence="3" id="KW-1185">Reference proteome</keyword>
<sequence length="131" mass="15153">MIVGWSMSSSINKQLVIDSLLMAVNKRKPAENLLLHSDQGSQYTSQGYQYLLSIKNIVPSMSHKGCCYDNSVVESFFSSLKRELLIDTSRHSKQHIKTAIFEYIEIFYNKQRRHSTINYCIPEHFDSSFPL</sequence>